<protein>
    <submittedName>
        <fullName evidence="2">Energy transducer TonB</fullName>
    </submittedName>
</protein>
<feature type="compositionally biased region" description="Low complexity" evidence="1">
    <location>
        <begin position="81"/>
        <end position="101"/>
    </location>
</feature>
<keyword evidence="3" id="KW-1185">Reference proteome</keyword>
<name>A0ABY6DEZ0_9RHOB</name>
<feature type="region of interest" description="Disordered" evidence="1">
    <location>
        <begin position="62"/>
        <end position="233"/>
    </location>
</feature>
<dbReference type="EMBL" id="CP106738">
    <property type="protein sequence ID" value="UXX84716.1"/>
    <property type="molecule type" value="Genomic_DNA"/>
</dbReference>
<reference evidence="2" key="1">
    <citation type="submission" date="2022-10" db="EMBL/GenBank/DDBJ databases">
        <title>Roseovarius pelagicus sp. nov., isolated from Arctic seawater.</title>
        <authorList>
            <person name="Hong Y.W."/>
            <person name="Hwang C.Y."/>
        </authorList>
    </citation>
    <scope>NUCLEOTIDE SEQUENCE</scope>
    <source>
        <strain evidence="2">HL-MP18</strain>
    </source>
</reference>
<proteinExistence type="predicted"/>
<feature type="compositionally biased region" description="Acidic residues" evidence="1">
    <location>
        <begin position="174"/>
        <end position="183"/>
    </location>
</feature>
<evidence type="ECO:0000313" key="2">
    <source>
        <dbReference type="EMBL" id="UXX84716.1"/>
    </source>
</evidence>
<feature type="compositionally biased region" description="Basic and acidic residues" evidence="1">
    <location>
        <begin position="163"/>
        <end position="173"/>
    </location>
</feature>
<sequence>MNTGQIISGAGHFGLIAWALFGNVLASDPIPFEVTEVTAITEEEFAAVMATQRPPNTAAEIAAPETPDVPQEAPELSSQVDAAPDQPAPDAAQSADPDATPELTQTAPPTPAEVTDEPPVLEPPQEDMAALLPETTLRPKPRPVERVAPEQVAPPEPDTAVDDVQRDEVRPDEAAETPAEESEATAPEEAATEIVTEAEQAAPSKSVRPKARPTRAPEPPSEPIQTAETPDEPTGVEAALAAALGGATEAPAETTEPKPAPAASGPPLNAGEKDALRVAVQQCWNVGSLSSEALNTTVIVAVQMTEDAKPVAGSIRMISASGGSSGAAKQAYEAARRAIIRCGSRGFNLPAEKYGAWRDIEMTFNPEKMRIK</sequence>
<gene>
    <name evidence="2" type="ORF">N7U68_08805</name>
</gene>
<feature type="region of interest" description="Disordered" evidence="1">
    <location>
        <begin position="246"/>
        <end position="270"/>
    </location>
</feature>
<dbReference type="RefSeq" id="WP_263048867.1">
    <property type="nucleotide sequence ID" value="NZ_CP106738.1"/>
</dbReference>
<dbReference type="Gene3D" id="3.30.1150.10">
    <property type="match status" value="1"/>
</dbReference>
<accession>A0ABY6DEZ0</accession>
<evidence type="ECO:0000256" key="1">
    <source>
        <dbReference type="SAM" id="MobiDB-lite"/>
    </source>
</evidence>
<evidence type="ECO:0000313" key="3">
    <source>
        <dbReference type="Proteomes" id="UP001064087"/>
    </source>
</evidence>
<feature type="compositionally biased region" description="Low complexity" evidence="1">
    <location>
        <begin position="184"/>
        <end position="202"/>
    </location>
</feature>
<dbReference type="Proteomes" id="UP001064087">
    <property type="component" value="Chromosome"/>
</dbReference>
<organism evidence="2 3">
    <name type="scientific">Roseovarius pelagicus</name>
    <dbReference type="NCBI Taxonomy" id="2980108"/>
    <lineage>
        <taxon>Bacteria</taxon>
        <taxon>Pseudomonadati</taxon>
        <taxon>Pseudomonadota</taxon>
        <taxon>Alphaproteobacteria</taxon>
        <taxon>Rhodobacterales</taxon>
        <taxon>Roseobacteraceae</taxon>
        <taxon>Roseovarius</taxon>
    </lineage>
</organism>